<feature type="compositionally biased region" description="Low complexity" evidence="1">
    <location>
        <begin position="257"/>
        <end position="274"/>
    </location>
</feature>
<gene>
    <name evidence="2" type="ORF">SCD92_19105</name>
</gene>
<dbReference type="PROSITE" id="PS51257">
    <property type="entry name" value="PROKAR_LIPOPROTEIN"/>
    <property type="match status" value="1"/>
</dbReference>
<feature type="region of interest" description="Disordered" evidence="1">
    <location>
        <begin position="257"/>
        <end position="276"/>
    </location>
</feature>
<reference evidence="2 3" key="1">
    <citation type="submission" date="2023-11" db="EMBL/GenBank/DDBJ databases">
        <title>Gilvimarinus fulvus sp. nov., isolated from the surface of Kelp.</title>
        <authorList>
            <person name="Sun Y.Y."/>
            <person name="Gong Y."/>
            <person name="Du Z.J."/>
        </authorList>
    </citation>
    <scope>NUCLEOTIDE SEQUENCE [LARGE SCALE GENOMIC DNA]</scope>
    <source>
        <strain evidence="2 3">SDUM040013</strain>
    </source>
</reference>
<protein>
    <recommendedName>
        <fullName evidence="4">Lipoprotein</fullName>
    </recommendedName>
</protein>
<evidence type="ECO:0000313" key="3">
    <source>
        <dbReference type="Proteomes" id="UP001273505"/>
    </source>
</evidence>
<name>A0ABU4S513_9GAMM</name>
<dbReference type="Proteomes" id="UP001273505">
    <property type="component" value="Unassembled WGS sequence"/>
</dbReference>
<evidence type="ECO:0000313" key="2">
    <source>
        <dbReference type="EMBL" id="MDX6851486.1"/>
    </source>
</evidence>
<comment type="caution">
    <text evidence="2">The sequence shown here is derived from an EMBL/GenBank/DDBJ whole genome shotgun (WGS) entry which is preliminary data.</text>
</comment>
<proteinExistence type="predicted"/>
<sequence length="483" mass="49902">MFRKSVYYIGACSLALLTACGSDDDGNNHTSSSSSAIASSSSSVSSEISSSSSSESSSSLAQTELNGLAAVGAAITNAIVTANCADGTSFTTAVTTNSQGAFSGTVATGALPCALQVTGGTPSATLHSYTNNGGRVNITPFTDMVIANATNMNPEQWFINPDWTLIDNNLTAATGEIQVALIDAGFTLPTGEFLPFTDDFAIGDAWDIVLDALQLAIETSASIQSYPVLLEFISQGSLTLIPPPAVSSSSSSVSSVSSSSSSVSSPSSSSSSSVITTGDARQCFNPELSAEDTHIISEYRATDSASGGVINFTYDQTIHGLTTFNGNQVRYAVSDTVATGVAPSRSTTTSYFTVDESNSRSEAAGVEVEVTSPINSTTVTSNSPFMLTRYDLSAGQSHSQTYTSSTQVMGIDITTSINFTRTFTGFEDITVPAGSYSACRFDIDQDGELTTRWVAVGSGIELKVVSGGDETVFVSGTLNGTNL</sequence>
<accession>A0ABU4S513</accession>
<evidence type="ECO:0008006" key="4">
    <source>
        <dbReference type="Google" id="ProtNLM"/>
    </source>
</evidence>
<dbReference type="Gene3D" id="2.40.360.20">
    <property type="match status" value="1"/>
</dbReference>
<dbReference type="EMBL" id="JAXAFO010000065">
    <property type="protein sequence ID" value="MDX6851486.1"/>
    <property type="molecule type" value="Genomic_DNA"/>
</dbReference>
<organism evidence="2 3">
    <name type="scientific">Gilvimarinus gilvus</name>
    <dbReference type="NCBI Taxonomy" id="3058038"/>
    <lineage>
        <taxon>Bacteria</taxon>
        <taxon>Pseudomonadati</taxon>
        <taxon>Pseudomonadota</taxon>
        <taxon>Gammaproteobacteria</taxon>
        <taxon>Cellvibrionales</taxon>
        <taxon>Cellvibrionaceae</taxon>
        <taxon>Gilvimarinus</taxon>
    </lineage>
</organism>
<evidence type="ECO:0000256" key="1">
    <source>
        <dbReference type="SAM" id="MobiDB-lite"/>
    </source>
</evidence>
<dbReference type="RefSeq" id="WP_302723696.1">
    <property type="nucleotide sequence ID" value="NZ_JAULRU010000688.1"/>
</dbReference>
<keyword evidence="3" id="KW-1185">Reference proteome</keyword>